<dbReference type="AlphaFoldDB" id="R6RUI4"/>
<evidence type="ECO:0000313" key="2">
    <source>
        <dbReference type="Proteomes" id="UP000018142"/>
    </source>
</evidence>
<protein>
    <submittedName>
        <fullName evidence="1">Uncharacterized protein YddK</fullName>
    </submittedName>
</protein>
<sequence length="273" mass="31121">MNNFQRLSVEYDGIYGTIDDYTSDANLMNYLFKLKEAISNADYDTIMYTLSGIDKWYDENIGAISSSVYICNLASHQKNMRLIKEILSGLKEDECVSATPAGIDTIKTDSVIFISHKSDDKKYGDALERFITGLGVKDNQLVYTSHPLHKIPLDASIYEYLRSHINSTLFMIILWSDKYLESPACLNEMGAAWVTQTDYTNIYVPSFSFGNPKYHECAVDTKKMGAVLNGDEHCKANMIELKNKIEELFNLKNDEAKVTFLLDRFIDEIKEDK</sequence>
<dbReference type="GO" id="GO:0007165">
    <property type="term" value="P:signal transduction"/>
    <property type="evidence" value="ECO:0007669"/>
    <property type="project" value="InterPro"/>
</dbReference>
<name>R6RUI4_9FIRM</name>
<gene>
    <name evidence="1" type="ORF">BN788_02034</name>
</gene>
<comment type="caution">
    <text evidence="1">The sequence shown here is derived from an EMBL/GenBank/DDBJ whole genome shotgun (WGS) entry which is preliminary data.</text>
</comment>
<accession>R6RUI4</accession>
<proteinExistence type="predicted"/>
<dbReference type="Proteomes" id="UP000018142">
    <property type="component" value="Unassembled WGS sequence"/>
</dbReference>
<organism evidence="1 2">
    <name type="scientific">[Eubacterium] siraeum CAG:80</name>
    <dbReference type="NCBI Taxonomy" id="1263080"/>
    <lineage>
        <taxon>Bacteria</taxon>
        <taxon>Bacillati</taxon>
        <taxon>Bacillota</taxon>
        <taxon>Clostridia</taxon>
        <taxon>Eubacteriales</taxon>
        <taxon>Oscillospiraceae</taxon>
        <taxon>Oscillospiraceae incertae sedis</taxon>
    </lineage>
</organism>
<dbReference type="EMBL" id="CBFJ010000127">
    <property type="protein sequence ID" value="CDC46691.1"/>
    <property type="molecule type" value="Genomic_DNA"/>
</dbReference>
<evidence type="ECO:0000313" key="1">
    <source>
        <dbReference type="EMBL" id="CDC46691.1"/>
    </source>
</evidence>
<dbReference type="Gene3D" id="3.40.50.10140">
    <property type="entry name" value="Toll/interleukin-1 receptor homology (TIR) domain"/>
    <property type="match status" value="1"/>
</dbReference>
<dbReference type="SUPFAM" id="SSF52200">
    <property type="entry name" value="Toll/Interleukin receptor TIR domain"/>
    <property type="match status" value="1"/>
</dbReference>
<dbReference type="InterPro" id="IPR035897">
    <property type="entry name" value="Toll_tir_struct_dom_sf"/>
</dbReference>
<reference evidence="1" key="1">
    <citation type="submission" date="2012-11" db="EMBL/GenBank/DDBJ databases">
        <title>Dependencies among metagenomic species, viruses, plasmids and units of genetic variation.</title>
        <authorList>
            <person name="Nielsen H.B."/>
            <person name="Almeida M."/>
            <person name="Juncker A.S."/>
            <person name="Rasmussen S."/>
            <person name="Li J."/>
            <person name="Sunagawa S."/>
            <person name="Plichta D."/>
            <person name="Gautier L."/>
            <person name="Le Chatelier E."/>
            <person name="Peletier E."/>
            <person name="Bonde I."/>
            <person name="Nielsen T."/>
            <person name="Manichanh C."/>
            <person name="Arumugam M."/>
            <person name="Batto J."/>
            <person name="Santos M.B.Q.D."/>
            <person name="Blom N."/>
            <person name="Borruel N."/>
            <person name="Burgdorf K.S."/>
            <person name="Boumezbeur F."/>
            <person name="Casellas F."/>
            <person name="Dore J."/>
            <person name="Guarner F."/>
            <person name="Hansen T."/>
            <person name="Hildebrand F."/>
            <person name="Kaas R.S."/>
            <person name="Kennedy S."/>
            <person name="Kristiansen K."/>
            <person name="Kultima J.R."/>
            <person name="Leonard P."/>
            <person name="Levenez F."/>
            <person name="Lund O."/>
            <person name="Moumen B."/>
            <person name="Le Paslier D."/>
            <person name="Pons N."/>
            <person name="Pedersen O."/>
            <person name="Prifti E."/>
            <person name="Qin J."/>
            <person name="Raes J."/>
            <person name="Tap J."/>
            <person name="Tims S."/>
            <person name="Ussery D.W."/>
            <person name="Yamada T."/>
            <person name="MetaHit consortium"/>
            <person name="Renault P."/>
            <person name="Sicheritz-Ponten T."/>
            <person name="Bork P."/>
            <person name="Wang J."/>
            <person name="Brunak S."/>
            <person name="Ehrlich S.D."/>
        </authorList>
    </citation>
    <scope>NUCLEOTIDE SEQUENCE [LARGE SCALE GENOMIC DNA]</scope>
</reference>